<evidence type="ECO:0000313" key="5">
    <source>
        <dbReference type="Proteomes" id="UP000076744"/>
    </source>
</evidence>
<evidence type="ECO:0000256" key="3">
    <source>
        <dbReference type="SAM" id="SignalP"/>
    </source>
</evidence>
<dbReference type="OrthoDB" id="623670at2759"/>
<evidence type="ECO:0000256" key="2">
    <source>
        <dbReference type="SAM" id="MobiDB-lite"/>
    </source>
</evidence>
<dbReference type="EMBL" id="AZHB01000011">
    <property type="protein sequence ID" value="OAA62998.1"/>
    <property type="molecule type" value="Genomic_DNA"/>
</dbReference>
<feature type="region of interest" description="Disordered" evidence="2">
    <location>
        <begin position="54"/>
        <end position="173"/>
    </location>
</feature>
<keyword evidence="5" id="KW-1185">Reference proteome</keyword>
<evidence type="ECO:0000256" key="1">
    <source>
        <dbReference type="ARBA" id="ARBA00022729"/>
    </source>
</evidence>
<gene>
    <name evidence="4" type="ORF">ISF_04874</name>
</gene>
<feature type="compositionally biased region" description="Pro residues" evidence="2">
    <location>
        <begin position="141"/>
        <end position="152"/>
    </location>
</feature>
<dbReference type="PANTHER" id="PTHR31836:SF28">
    <property type="entry name" value="SRCR DOMAIN-CONTAINING PROTEIN-RELATED"/>
    <property type="match status" value="1"/>
</dbReference>
<feature type="compositionally biased region" description="Low complexity" evidence="2">
    <location>
        <begin position="153"/>
        <end position="166"/>
    </location>
</feature>
<organism evidence="4 5">
    <name type="scientific">Cordyceps fumosorosea (strain ARSEF 2679)</name>
    <name type="common">Isaria fumosorosea</name>
    <dbReference type="NCBI Taxonomy" id="1081104"/>
    <lineage>
        <taxon>Eukaryota</taxon>
        <taxon>Fungi</taxon>
        <taxon>Dikarya</taxon>
        <taxon>Ascomycota</taxon>
        <taxon>Pezizomycotina</taxon>
        <taxon>Sordariomycetes</taxon>
        <taxon>Hypocreomycetidae</taxon>
        <taxon>Hypocreales</taxon>
        <taxon>Cordycipitaceae</taxon>
        <taxon>Cordyceps</taxon>
    </lineage>
</organism>
<dbReference type="SUPFAM" id="SSF50685">
    <property type="entry name" value="Barwin-like endoglucanases"/>
    <property type="match status" value="1"/>
</dbReference>
<accession>A0A167VUQ5</accession>
<name>A0A167VUQ5_CORFA</name>
<dbReference type="Gene3D" id="2.40.40.10">
    <property type="entry name" value="RlpA-like domain"/>
    <property type="match status" value="1"/>
</dbReference>
<dbReference type="AlphaFoldDB" id="A0A167VUQ5"/>
<dbReference type="InterPro" id="IPR036908">
    <property type="entry name" value="RlpA-like_sf"/>
</dbReference>
<proteinExistence type="predicted"/>
<comment type="caution">
    <text evidence="4">The sequence shown here is derived from an EMBL/GenBank/DDBJ whole genome shotgun (WGS) entry which is preliminary data.</text>
</comment>
<feature type="chain" id="PRO_5007893636" evidence="3">
    <location>
        <begin position="18"/>
        <end position="275"/>
    </location>
</feature>
<dbReference type="RefSeq" id="XP_018704205.1">
    <property type="nucleotide sequence ID" value="XM_018848479.1"/>
</dbReference>
<feature type="compositionally biased region" description="Polar residues" evidence="2">
    <location>
        <begin position="54"/>
        <end position="63"/>
    </location>
</feature>
<dbReference type="STRING" id="1081104.A0A167VUQ5"/>
<dbReference type="InterPro" id="IPR051477">
    <property type="entry name" value="Expansin_CellWall"/>
</dbReference>
<dbReference type="GeneID" id="30021166"/>
<protein>
    <submittedName>
        <fullName evidence="4">Barwin-related endoglucanase</fullName>
    </submittedName>
</protein>
<dbReference type="CDD" id="cd22191">
    <property type="entry name" value="DPBB_RlpA_EXP_N-like"/>
    <property type="match status" value="1"/>
</dbReference>
<evidence type="ECO:0000313" key="4">
    <source>
        <dbReference type="EMBL" id="OAA62998.1"/>
    </source>
</evidence>
<feature type="signal peptide" evidence="3">
    <location>
        <begin position="1"/>
        <end position="17"/>
    </location>
</feature>
<reference evidence="4 5" key="1">
    <citation type="journal article" date="2016" name="Genome Biol. Evol.">
        <title>Divergent and convergent evolution of fungal pathogenicity.</title>
        <authorList>
            <person name="Shang Y."/>
            <person name="Xiao G."/>
            <person name="Zheng P."/>
            <person name="Cen K."/>
            <person name="Zhan S."/>
            <person name="Wang C."/>
        </authorList>
    </citation>
    <scope>NUCLEOTIDE SEQUENCE [LARGE SCALE GENOMIC DNA]</scope>
    <source>
        <strain evidence="4 5">ARSEF 2679</strain>
    </source>
</reference>
<keyword evidence="1 3" id="KW-0732">Signal</keyword>
<dbReference type="Proteomes" id="UP000076744">
    <property type="component" value="Unassembled WGS sequence"/>
</dbReference>
<dbReference type="PANTHER" id="PTHR31836">
    <property type="match status" value="1"/>
</dbReference>
<feature type="compositionally biased region" description="Pro residues" evidence="2">
    <location>
        <begin position="94"/>
        <end position="106"/>
    </location>
</feature>
<feature type="compositionally biased region" description="Pro residues" evidence="2">
    <location>
        <begin position="113"/>
        <end position="133"/>
    </location>
</feature>
<sequence length="275" mass="27960">MKSFALATAALFAVVAAKPVQRRDGITVTTTEWVTEYETVTEIVDVSTTLYITPGQSVPTDLTSIIPGPTDGQFFETPSAPSPAPAPEQTSVAAPPPSSAPPPPAAPTTTAAPAPPPPPPASSSSAPPPPPAEPTTTAAPAPAPAPSSPSPAAPTASAPESSPAEAKPSGDVKSGQITWYNVGMGSCGVDDSGKDNTENIVALSHELMGTQSNNNPMCGKTITVYGDNGKTAQAVVHDKCMGCAANNIDVSEKLFKDIYGDLGIGRQSIKWAFNN</sequence>